<evidence type="ECO:0000256" key="1">
    <source>
        <dbReference type="ARBA" id="ARBA00004123"/>
    </source>
</evidence>
<dbReference type="EMBL" id="JBFOLK010000010">
    <property type="protein sequence ID" value="KAL2481704.1"/>
    <property type="molecule type" value="Genomic_DNA"/>
</dbReference>
<dbReference type="GO" id="GO:0003677">
    <property type="term" value="F:DNA binding"/>
    <property type="evidence" value="ECO:0007669"/>
    <property type="project" value="UniProtKB-KW"/>
</dbReference>
<evidence type="ECO:0000313" key="11">
    <source>
        <dbReference type="Proteomes" id="UP001604336"/>
    </source>
</evidence>
<keyword evidence="3 8" id="KW-0238">DNA-binding</keyword>
<comment type="subunit">
    <text evidence="7">Heterotrimeric transcription factor composed of three components, NF-YA, NF-YB and NF-YC. NF-YB and NF-YC must interact and dimerize for NF-YA association and DNA binding.</text>
</comment>
<dbReference type="PANTHER" id="PTHR12632">
    <property type="entry name" value="TRANSCRIPTION FACTOR NF-Y ALPHA-RELATED"/>
    <property type="match status" value="1"/>
</dbReference>
<evidence type="ECO:0000256" key="4">
    <source>
        <dbReference type="ARBA" id="ARBA00023159"/>
    </source>
</evidence>
<protein>
    <recommendedName>
        <fullName evidence="8">Nuclear transcription factor Y subunit</fullName>
    </recommendedName>
</protein>
<comment type="similarity">
    <text evidence="8">Belongs to the NFYA/HAP2 subunit family.</text>
</comment>
<dbReference type="Pfam" id="PF02045">
    <property type="entry name" value="CBFB_NFYA"/>
    <property type="match status" value="1"/>
</dbReference>
<dbReference type="SMART" id="SM00521">
    <property type="entry name" value="CBF"/>
    <property type="match status" value="1"/>
</dbReference>
<evidence type="ECO:0000256" key="5">
    <source>
        <dbReference type="ARBA" id="ARBA00023163"/>
    </source>
</evidence>
<dbReference type="PROSITE" id="PS51152">
    <property type="entry name" value="NFYA_HAP2_2"/>
    <property type="match status" value="1"/>
</dbReference>
<keyword evidence="6 8" id="KW-0539">Nucleus</keyword>
<keyword evidence="2 8" id="KW-0805">Transcription regulation</keyword>
<dbReference type="GO" id="GO:0005634">
    <property type="term" value="C:nucleus"/>
    <property type="evidence" value="ECO:0007669"/>
    <property type="project" value="UniProtKB-SubCell"/>
</dbReference>
<dbReference type="PRINTS" id="PR00616">
    <property type="entry name" value="CCAATSUBUNTB"/>
</dbReference>
<dbReference type="GO" id="GO:0003700">
    <property type="term" value="F:DNA-binding transcription factor activity"/>
    <property type="evidence" value="ECO:0007669"/>
    <property type="project" value="UniProtKB-UniRule"/>
</dbReference>
<feature type="compositionally biased region" description="Basic residues" evidence="9">
    <location>
        <begin position="183"/>
        <end position="203"/>
    </location>
</feature>
<evidence type="ECO:0000256" key="3">
    <source>
        <dbReference type="ARBA" id="ARBA00023125"/>
    </source>
</evidence>
<feature type="compositionally biased region" description="Polar residues" evidence="9">
    <location>
        <begin position="236"/>
        <end position="269"/>
    </location>
</feature>
<reference evidence="11" key="1">
    <citation type="submission" date="2024-07" db="EMBL/GenBank/DDBJ databases">
        <title>Two chromosome-level genome assemblies of Korean endemic species Abeliophyllum distichum and Forsythia ovata (Oleaceae).</title>
        <authorList>
            <person name="Jang H."/>
        </authorList>
    </citation>
    <scope>NUCLEOTIDE SEQUENCE [LARGE SCALE GENOMIC DNA]</scope>
</reference>
<evidence type="ECO:0000256" key="6">
    <source>
        <dbReference type="ARBA" id="ARBA00023242"/>
    </source>
</evidence>
<keyword evidence="11" id="KW-1185">Reference proteome</keyword>
<evidence type="ECO:0000313" key="10">
    <source>
        <dbReference type="EMBL" id="KAL2481704.1"/>
    </source>
</evidence>
<gene>
    <name evidence="10" type="ORF">Adt_34670</name>
</gene>
<organism evidence="10 11">
    <name type="scientific">Abeliophyllum distichum</name>
    <dbReference type="NCBI Taxonomy" id="126358"/>
    <lineage>
        <taxon>Eukaryota</taxon>
        <taxon>Viridiplantae</taxon>
        <taxon>Streptophyta</taxon>
        <taxon>Embryophyta</taxon>
        <taxon>Tracheophyta</taxon>
        <taxon>Spermatophyta</taxon>
        <taxon>Magnoliopsida</taxon>
        <taxon>eudicotyledons</taxon>
        <taxon>Gunneridae</taxon>
        <taxon>Pentapetalae</taxon>
        <taxon>asterids</taxon>
        <taxon>lamiids</taxon>
        <taxon>Lamiales</taxon>
        <taxon>Oleaceae</taxon>
        <taxon>Forsythieae</taxon>
        <taxon>Abeliophyllum</taxon>
    </lineage>
</organism>
<comment type="function">
    <text evidence="8">Component of the sequence-specific heterotrimeric transcription factor (NF-Y) which specifically recognizes a 5'-CCAAT-3' box motif found in the promoters of its target genes.</text>
</comment>
<sequence>MTMRTVFSNEHEGIVQNSVGAAVPWWCGLGSQPATTAAHGEAFSHLKSVSVNQSETGNKLTVKQGEDQQGLGKGNTAHFTFLSDDLVSAANGAKSQLQGARMEYQGHFELEFGQPLICGKYPLAEQCYGVYSTYGPQAEGRVMLLPLNMTTDEGPIFVNAKQYRGIIRRRQSRAKAEMENKVLKPRKQFLHMSRHLHAMRRPRGNGGRFLNTKNSNGNQDNSNMNRTDEKQLPRPTGSQISEVLQSDGGNSCSSKETNGSRSTSPGSEVSCQIFSRGSLQSFQFNHLHPSFQSLPTMANAGHGIVMGNVPGKPGFQVSDDAAVSSNSVWRFALKF</sequence>
<name>A0ABD1R3C4_9LAMI</name>
<comment type="subcellular location">
    <subcellularLocation>
        <location evidence="1 8">Nucleus</location>
    </subcellularLocation>
</comment>
<evidence type="ECO:0000256" key="7">
    <source>
        <dbReference type="ARBA" id="ARBA00025911"/>
    </source>
</evidence>
<keyword evidence="4" id="KW-0010">Activator</keyword>
<dbReference type="AlphaFoldDB" id="A0ABD1R3C4"/>
<accession>A0ABD1R3C4</accession>
<dbReference type="Gene3D" id="6.10.250.2430">
    <property type="match status" value="1"/>
</dbReference>
<dbReference type="InterPro" id="IPR018362">
    <property type="entry name" value="CCAAT-binding_factor_CS"/>
</dbReference>
<evidence type="ECO:0000256" key="9">
    <source>
        <dbReference type="SAM" id="MobiDB-lite"/>
    </source>
</evidence>
<feature type="region of interest" description="Disordered" evidence="9">
    <location>
        <begin position="172"/>
        <end position="269"/>
    </location>
</feature>
<evidence type="ECO:0000256" key="8">
    <source>
        <dbReference type="RuleBase" id="RU367155"/>
    </source>
</evidence>
<dbReference type="InterPro" id="IPR001289">
    <property type="entry name" value="NFYA"/>
</dbReference>
<dbReference type="PROSITE" id="PS00686">
    <property type="entry name" value="NFYA_HAP2_1"/>
    <property type="match status" value="1"/>
</dbReference>
<feature type="compositionally biased region" description="Low complexity" evidence="9">
    <location>
        <begin position="211"/>
        <end position="225"/>
    </location>
</feature>
<comment type="caution">
    <text evidence="10">The sequence shown here is derived from an EMBL/GenBank/DDBJ whole genome shotgun (WGS) entry which is preliminary data.</text>
</comment>
<keyword evidence="5 8" id="KW-0804">Transcription</keyword>
<proteinExistence type="inferred from homology"/>
<dbReference type="Proteomes" id="UP001604336">
    <property type="component" value="Unassembled WGS sequence"/>
</dbReference>
<evidence type="ECO:0000256" key="2">
    <source>
        <dbReference type="ARBA" id="ARBA00023015"/>
    </source>
</evidence>